<evidence type="ECO:0000313" key="8">
    <source>
        <dbReference type="Proteomes" id="UP000422221"/>
    </source>
</evidence>
<dbReference type="EMBL" id="VWMK01000003">
    <property type="protein sequence ID" value="KAA3768576.1"/>
    <property type="molecule type" value="Genomic_DNA"/>
</dbReference>
<dbReference type="Gene3D" id="2.60.40.1180">
    <property type="entry name" value="Golgi alpha-mannosidase II"/>
    <property type="match status" value="1"/>
</dbReference>
<dbReference type="PANTHER" id="PTHR11069">
    <property type="entry name" value="GLUCOSYLCERAMIDASE"/>
    <property type="match status" value="1"/>
</dbReference>
<dbReference type="InterPro" id="IPR017853">
    <property type="entry name" value="GH"/>
</dbReference>
<evidence type="ECO:0000256" key="1">
    <source>
        <dbReference type="ARBA" id="ARBA00005382"/>
    </source>
</evidence>
<dbReference type="GO" id="GO:0006680">
    <property type="term" value="P:glucosylceramide catabolic process"/>
    <property type="evidence" value="ECO:0007669"/>
    <property type="project" value="TreeGrafter"/>
</dbReference>
<gene>
    <name evidence="7" type="ORF">F3F73_04550</name>
</gene>
<reference evidence="7 8" key="1">
    <citation type="journal article" date="2019" name="Nat. Med.">
        <title>A library of human gut bacterial isolates paired with longitudinal multiomics data enables mechanistic microbiome research.</title>
        <authorList>
            <person name="Poyet M."/>
            <person name="Groussin M."/>
            <person name="Gibbons S.M."/>
            <person name="Avila-Pacheco J."/>
            <person name="Jiang X."/>
            <person name="Kearney S.M."/>
            <person name="Perrotta A.R."/>
            <person name="Berdy B."/>
            <person name="Zhao S."/>
            <person name="Lieberman T.D."/>
            <person name="Swanson P.K."/>
            <person name="Smith M."/>
            <person name="Roesemann S."/>
            <person name="Alexander J.E."/>
            <person name="Rich S.A."/>
            <person name="Livny J."/>
            <person name="Vlamakis H."/>
            <person name="Clish C."/>
            <person name="Bullock K."/>
            <person name="Deik A."/>
            <person name="Scott J."/>
            <person name="Pierce K.A."/>
            <person name="Xavier R.J."/>
            <person name="Alm E.J."/>
        </authorList>
    </citation>
    <scope>NUCLEOTIDE SEQUENCE [LARGE SCALE GENOMIC DNA]</scope>
    <source>
        <strain evidence="7 8">BIOML-A10</strain>
    </source>
</reference>
<comment type="similarity">
    <text evidence="1 4">Belongs to the glycosyl hydrolase 30 family.</text>
</comment>
<dbReference type="InterPro" id="IPR013780">
    <property type="entry name" value="Glyco_hydro_b"/>
</dbReference>
<organism evidence="7 8">
    <name type="scientific">Bacteroides salyersiae</name>
    <dbReference type="NCBI Taxonomy" id="291644"/>
    <lineage>
        <taxon>Bacteria</taxon>
        <taxon>Pseudomonadati</taxon>
        <taxon>Bacteroidota</taxon>
        <taxon>Bacteroidia</taxon>
        <taxon>Bacteroidales</taxon>
        <taxon>Bacteroidaceae</taxon>
        <taxon>Bacteroides</taxon>
    </lineage>
</organism>
<feature type="domain" description="Glycosyl hydrolase family 30 TIM-barrel" evidence="5">
    <location>
        <begin position="62"/>
        <end position="402"/>
    </location>
</feature>
<evidence type="ECO:0000259" key="5">
    <source>
        <dbReference type="Pfam" id="PF02055"/>
    </source>
</evidence>
<evidence type="ECO:0000256" key="2">
    <source>
        <dbReference type="ARBA" id="ARBA00022729"/>
    </source>
</evidence>
<dbReference type="PROSITE" id="PS51257">
    <property type="entry name" value="PROKAR_LIPOPROTEIN"/>
    <property type="match status" value="1"/>
</dbReference>
<evidence type="ECO:0000259" key="6">
    <source>
        <dbReference type="Pfam" id="PF17189"/>
    </source>
</evidence>
<name>A0A7J4XMV4_9BACE</name>
<evidence type="ECO:0000313" key="7">
    <source>
        <dbReference type="EMBL" id="KAA3768576.1"/>
    </source>
</evidence>
<dbReference type="Gene3D" id="3.20.20.80">
    <property type="entry name" value="Glycosidases"/>
    <property type="match status" value="1"/>
</dbReference>
<evidence type="ECO:0000256" key="3">
    <source>
        <dbReference type="ARBA" id="ARBA00022801"/>
    </source>
</evidence>
<keyword evidence="4" id="KW-0326">Glycosidase</keyword>
<proteinExistence type="inferred from homology"/>
<keyword evidence="3 4" id="KW-0378">Hydrolase</keyword>
<protein>
    <submittedName>
        <fullName evidence="7">Glycosyl hydrolase family 30</fullName>
    </submittedName>
</protein>
<comment type="caution">
    <text evidence="7">The sequence shown here is derived from an EMBL/GenBank/DDBJ whole genome shotgun (WGS) entry which is preliminary data.</text>
</comment>
<evidence type="ECO:0000256" key="4">
    <source>
        <dbReference type="RuleBase" id="RU361188"/>
    </source>
</evidence>
<dbReference type="SUPFAM" id="SSF51445">
    <property type="entry name" value="(Trans)glycosidases"/>
    <property type="match status" value="1"/>
</dbReference>
<keyword evidence="2" id="KW-0732">Signal</keyword>
<dbReference type="Proteomes" id="UP000422221">
    <property type="component" value="Unassembled WGS sequence"/>
</dbReference>
<dbReference type="PANTHER" id="PTHR11069:SF23">
    <property type="entry name" value="LYSOSOMAL ACID GLUCOSYLCERAMIDASE"/>
    <property type="match status" value="1"/>
</dbReference>
<dbReference type="Pfam" id="PF02055">
    <property type="entry name" value="Glyco_hydro_30"/>
    <property type="match status" value="1"/>
</dbReference>
<dbReference type="AlphaFoldDB" id="A0A7J4XMV4"/>
<accession>A0A7J4XMV4</accession>
<sequence>MRFKFLLLSLLAIQGCKSPDIQEAEIYTTSEQAQWQRSPVQVQRQTDVDADIIVSDTEEQVIDGFGGCFNELGWDALSLLSEGQRDTVLNALFGPDGVHFTFCRLPVGANDYARDWYSYNETPGDFEMKNFSIERDKGGVIPYIKAALAINPNLKLWASPWSPPVWMKATKHYATAPGEHNDFREGNEVAGDHLIQEPEYLTAYVLYLSKFIDAYRQNGIDVSLLYFQNEPYTKHQWPNCSWLPKSMANFIGKYLGPVFSEKHPNVDLWFGTFNCNKMADLACVMEDTDAAQYIRGIGLQWEGKDIVADVHQKYPDMKLMQTENECGGGTFDWGAAEHTFDLLNTYLNGGVNSYMYWNMVLQDDGASSWGWRQNAMIRIDSQTKQVIYTPEFYVMKHLSHFVKKGARRLNVSKGDNVLAFKNPDGQVVILCANKDTEERNIRIACKGHVANVKLAPKTFNTITL</sequence>
<dbReference type="InterPro" id="IPR033453">
    <property type="entry name" value="Glyco_hydro_30_TIM-barrel"/>
</dbReference>
<dbReference type="GO" id="GO:0016020">
    <property type="term" value="C:membrane"/>
    <property type="evidence" value="ECO:0007669"/>
    <property type="project" value="GOC"/>
</dbReference>
<dbReference type="RefSeq" id="WP_130058104.1">
    <property type="nucleotide sequence ID" value="NZ_JADNPJ010000003.1"/>
</dbReference>
<dbReference type="InterPro" id="IPR001139">
    <property type="entry name" value="Glyco_hydro_30"/>
</dbReference>
<dbReference type="InterPro" id="IPR033452">
    <property type="entry name" value="GH30_C"/>
</dbReference>
<dbReference type="PRINTS" id="PR00843">
    <property type="entry name" value="GLHYDRLASE30"/>
</dbReference>
<dbReference type="Pfam" id="PF17189">
    <property type="entry name" value="Glyco_hydro_30C"/>
    <property type="match status" value="1"/>
</dbReference>
<dbReference type="GO" id="GO:0004348">
    <property type="term" value="F:glucosylceramidase activity"/>
    <property type="evidence" value="ECO:0007669"/>
    <property type="project" value="InterPro"/>
</dbReference>
<feature type="domain" description="Glycosyl hydrolase family 30 beta sandwich" evidence="6">
    <location>
        <begin position="405"/>
        <end position="462"/>
    </location>
</feature>